<protein>
    <submittedName>
        <fullName evidence="1">Uncharacterized protein</fullName>
    </submittedName>
</protein>
<evidence type="ECO:0000313" key="2">
    <source>
        <dbReference type="Proteomes" id="UP001168877"/>
    </source>
</evidence>
<dbReference type="EMBL" id="JAUESC010000001">
    <property type="protein sequence ID" value="KAK0607228.1"/>
    <property type="molecule type" value="Genomic_DNA"/>
</dbReference>
<comment type="caution">
    <text evidence="1">The sequence shown here is derived from an EMBL/GenBank/DDBJ whole genome shotgun (WGS) entry which is preliminary data.</text>
</comment>
<keyword evidence="2" id="KW-1185">Reference proteome</keyword>
<reference evidence="1" key="2">
    <citation type="submission" date="2023-06" db="EMBL/GenBank/DDBJ databases">
        <authorList>
            <person name="Swenson N.G."/>
            <person name="Wegrzyn J.L."/>
            <person name="Mcevoy S.L."/>
        </authorList>
    </citation>
    <scope>NUCLEOTIDE SEQUENCE</scope>
    <source>
        <strain evidence="1">NS2018</strain>
        <tissue evidence="1">Leaf</tissue>
    </source>
</reference>
<reference evidence="1" key="1">
    <citation type="journal article" date="2022" name="Plant J.">
        <title>Strategies of tolerance reflected in two North American maple genomes.</title>
        <authorList>
            <person name="McEvoy S.L."/>
            <person name="Sezen U.U."/>
            <person name="Trouern-Trend A."/>
            <person name="McMahon S.M."/>
            <person name="Schaberg P.G."/>
            <person name="Yang J."/>
            <person name="Wegrzyn J.L."/>
            <person name="Swenson N.G."/>
        </authorList>
    </citation>
    <scope>NUCLEOTIDE SEQUENCE</scope>
    <source>
        <strain evidence="1">NS2018</strain>
    </source>
</reference>
<organism evidence="1 2">
    <name type="scientific">Acer saccharum</name>
    <name type="common">Sugar maple</name>
    <dbReference type="NCBI Taxonomy" id="4024"/>
    <lineage>
        <taxon>Eukaryota</taxon>
        <taxon>Viridiplantae</taxon>
        <taxon>Streptophyta</taxon>
        <taxon>Embryophyta</taxon>
        <taxon>Tracheophyta</taxon>
        <taxon>Spermatophyta</taxon>
        <taxon>Magnoliopsida</taxon>
        <taxon>eudicotyledons</taxon>
        <taxon>Gunneridae</taxon>
        <taxon>Pentapetalae</taxon>
        <taxon>rosids</taxon>
        <taxon>malvids</taxon>
        <taxon>Sapindales</taxon>
        <taxon>Sapindaceae</taxon>
        <taxon>Hippocastanoideae</taxon>
        <taxon>Acereae</taxon>
        <taxon>Acer</taxon>
    </lineage>
</organism>
<evidence type="ECO:0000313" key="1">
    <source>
        <dbReference type="EMBL" id="KAK0607228.1"/>
    </source>
</evidence>
<accession>A0AA39W8D4</accession>
<gene>
    <name evidence="1" type="ORF">LWI29_011710</name>
</gene>
<sequence length="180" mass="20756">MGAKNPPIPRVIHHFYTLGRLENWGYLSLAIEFYGSLASQKYEGQAYTSDITKRWKNTWFFIKVKKEEREERAVADALRRCRSPSLPLAVVSHLCRRHCRERNEEKRLPSPRTSLAITAAHRRLATPLPVTAAVAESTHLFLRFASYLSQSGCILWRLPFMLSSSKFNQSISFILTVYLL</sequence>
<dbReference type="Proteomes" id="UP001168877">
    <property type="component" value="Unassembled WGS sequence"/>
</dbReference>
<name>A0AA39W8D4_ACESA</name>
<dbReference type="AlphaFoldDB" id="A0AA39W8D4"/>
<proteinExistence type="predicted"/>